<dbReference type="GO" id="GO:0043094">
    <property type="term" value="P:metabolic compound salvage"/>
    <property type="evidence" value="ECO:0007669"/>
    <property type="project" value="InterPro"/>
</dbReference>
<comment type="caution">
    <text evidence="8">The sequence shown here is derived from an EMBL/GenBank/DDBJ whole genome shotgun (WGS) entry which is preliminary data.</text>
</comment>
<dbReference type="AlphaFoldDB" id="J9GQR5"/>
<evidence type="ECO:0000313" key="8">
    <source>
        <dbReference type="EMBL" id="EJX02415.1"/>
    </source>
</evidence>
<evidence type="ECO:0000256" key="5">
    <source>
        <dbReference type="ARBA" id="ARBA00023211"/>
    </source>
</evidence>
<dbReference type="NCBIfam" id="NF003766">
    <property type="entry name" value="PRK05362.1"/>
    <property type="match status" value="1"/>
</dbReference>
<dbReference type="InterPro" id="IPR006124">
    <property type="entry name" value="Metalloenzyme"/>
</dbReference>
<protein>
    <submittedName>
        <fullName evidence="8">Phosphopentomutase</fullName>
    </submittedName>
</protein>
<evidence type="ECO:0000256" key="6">
    <source>
        <dbReference type="ARBA" id="ARBA00023235"/>
    </source>
</evidence>
<gene>
    <name evidence="8" type="ORF">EVA_09478</name>
</gene>
<feature type="domain" description="Metalloenzyme" evidence="7">
    <location>
        <begin position="134"/>
        <end position="268"/>
    </location>
</feature>
<keyword evidence="3" id="KW-0963">Cytoplasm</keyword>
<dbReference type="CDD" id="cd16009">
    <property type="entry name" value="PPM"/>
    <property type="match status" value="1"/>
</dbReference>
<sequence>MVDALIEKGHLPGILGESHASGTEIIKDLGEEHVRTGKPIVYTSADSVLQIAAHEEAFGLERLYDLCKLAYELVQPYKIARVIARPFVGTCAADFTRTTNRHDYAVPAPQETLLDNIVAGGGNVYAVGKIADIFAHRGITKHYPAGGLEKLVDATKQAIIDAPDNTLVFTNFVDFDSSYGHRRDTKGYGEALEYFDGRLPEILALLQKDDLVLITADHGNDPTWTGTDHTRERTPILFFGAGVPKKELEPLHTFADLGQTIAQYMGTKAVPTGSVMKLL</sequence>
<dbReference type="Gene3D" id="3.40.720.10">
    <property type="entry name" value="Alkaline Phosphatase, subunit A"/>
    <property type="match status" value="1"/>
</dbReference>
<dbReference type="InterPro" id="IPR024052">
    <property type="entry name" value="Phosphopentomutase_DeoB_cap_sf"/>
</dbReference>
<evidence type="ECO:0000259" key="7">
    <source>
        <dbReference type="Pfam" id="PF01676"/>
    </source>
</evidence>
<comment type="cofactor">
    <cofactor evidence="1">
        <name>Mn(2+)</name>
        <dbReference type="ChEBI" id="CHEBI:29035"/>
    </cofactor>
</comment>
<dbReference type="FunFam" id="3.30.70.1250:FF:000001">
    <property type="entry name" value="Phosphopentomutase"/>
    <property type="match status" value="1"/>
</dbReference>
<reference evidence="8" key="1">
    <citation type="journal article" date="2012" name="PLoS ONE">
        <title>Gene sets for utilization of primary and secondary nutrition supplies in the distal gut of endangered iberian lynx.</title>
        <authorList>
            <person name="Alcaide M."/>
            <person name="Messina E."/>
            <person name="Richter M."/>
            <person name="Bargiela R."/>
            <person name="Peplies J."/>
            <person name="Huws S.A."/>
            <person name="Newbold C.J."/>
            <person name="Golyshin P.N."/>
            <person name="Simon M.A."/>
            <person name="Lopez G."/>
            <person name="Yakimov M.M."/>
            <person name="Ferrer M."/>
        </authorList>
    </citation>
    <scope>NUCLEOTIDE SEQUENCE</scope>
</reference>
<evidence type="ECO:0000256" key="3">
    <source>
        <dbReference type="ARBA" id="ARBA00022490"/>
    </source>
</evidence>
<dbReference type="InterPro" id="IPR017850">
    <property type="entry name" value="Alkaline_phosphatase_core_sf"/>
</dbReference>
<dbReference type="GO" id="GO:0009117">
    <property type="term" value="P:nucleotide metabolic process"/>
    <property type="evidence" value="ECO:0007669"/>
    <property type="project" value="InterPro"/>
</dbReference>
<keyword evidence="5" id="KW-0464">Manganese</keyword>
<proteinExistence type="inferred from homology"/>
<dbReference type="SUPFAM" id="SSF53649">
    <property type="entry name" value="Alkaline phosphatase-like"/>
    <property type="match status" value="1"/>
</dbReference>
<dbReference type="PANTHER" id="PTHR21110">
    <property type="entry name" value="PHOSPHOPENTOMUTASE"/>
    <property type="match status" value="1"/>
</dbReference>
<dbReference type="InterPro" id="IPR010045">
    <property type="entry name" value="DeoB"/>
</dbReference>
<dbReference type="NCBIfam" id="TIGR01696">
    <property type="entry name" value="deoB"/>
    <property type="match status" value="1"/>
</dbReference>
<evidence type="ECO:0000256" key="4">
    <source>
        <dbReference type="ARBA" id="ARBA00022723"/>
    </source>
</evidence>
<accession>J9GQR5</accession>
<dbReference type="GO" id="GO:0008973">
    <property type="term" value="F:phosphopentomutase activity"/>
    <property type="evidence" value="ECO:0007669"/>
    <property type="project" value="InterPro"/>
</dbReference>
<name>J9GQR5_9ZZZZ</name>
<dbReference type="GO" id="GO:0005829">
    <property type="term" value="C:cytosol"/>
    <property type="evidence" value="ECO:0007669"/>
    <property type="project" value="TreeGrafter"/>
</dbReference>
<evidence type="ECO:0000256" key="2">
    <source>
        <dbReference type="ARBA" id="ARBA00010373"/>
    </source>
</evidence>
<dbReference type="PANTHER" id="PTHR21110:SF0">
    <property type="entry name" value="PHOSPHOPENTOMUTASE"/>
    <property type="match status" value="1"/>
</dbReference>
<dbReference type="GO" id="GO:0000287">
    <property type="term" value="F:magnesium ion binding"/>
    <property type="evidence" value="ECO:0007669"/>
    <property type="project" value="InterPro"/>
</dbReference>
<dbReference type="Gene3D" id="3.30.70.1250">
    <property type="entry name" value="Phosphopentomutase"/>
    <property type="match status" value="1"/>
</dbReference>
<dbReference type="Pfam" id="PF01676">
    <property type="entry name" value="Metalloenzyme"/>
    <property type="match status" value="1"/>
</dbReference>
<keyword evidence="4" id="KW-0479">Metal-binding</keyword>
<evidence type="ECO:0000256" key="1">
    <source>
        <dbReference type="ARBA" id="ARBA00001936"/>
    </source>
</evidence>
<keyword evidence="6" id="KW-0413">Isomerase</keyword>
<organism evidence="8">
    <name type="scientific">gut metagenome</name>
    <dbReference type="NCBI Taxonomy" id="749906"/>
    <lineage>
        <taxon>unclassified sequences</taxon>
        <taxon>metagenomes</taxon>
        <taxon>organismal metagenomes</taxon>
    </lineage>
</organism>
<dbReference type="SUPFAM" id="SSF143856">
    <property type="entry name" value="DeoB insert domain-like"/>
    <property type="match status" value="1"/>
</dbReference>
<comment type="similarity">
    <text evidence="2">Belongs to the phosphopentomutase family.</text>
</comment>
<dbReference type="EMBL" id="AMCI01002549">
    <property type="protein sequence ID" value="EJX02415.1"/>
    <property type="molecule type" value="Genomic_DNA"/>
</dbReference>